<dbReference type="InterPro" id="IPR007396">
    <property type="entry name" value="TR_PAI2-type"/>
</dbReference>
<accession>A0ABT9S8N7</accession>
<dbReference type="Pfam" id="PF04299">
    <property type="entry name" value="FMN_bind_2"/>
    <property type="match status" value="1"/>
</dbReference>
<dbReference type="SUPFAM" id="SSF50475">
    <property type="entry name" value="FMN-binding split barrel"/>
    <property type="match status" value="1"/>
</dbReference>
<sequence length="207" mass="22910">MFIPDHYRCTDMTAALAWLTRYPFGSLVTAGRDGQPVVTSLPLVAEDDGTGSIRIISHMARRNPHAGALASGQSALLVVNGPNAYVSPRWYENPANVPTWDYVGLQIRGRLKLIEDRENLLDLMRRSIAAFEATTDGDWVLDEAPSAHVDRLIQGVTGFEIKVETLDCMQKLSQNKRSDRPTIQAALRSSRTDYGPLVADLMDFVLP</sequence>
<evidence type="ECO:0000313" key="2">
    <source>
        <dbReference type="Proteomes" id="UP001226867"/>
    </source>
</evidence>
<proteinExistence type="predicted"/>
<keyword evidence="2" id="KW-1185">Reference proteome</keyword>
<dbReference type="EMBL" id="JAUSRO010000009">
    <property type="protein sequence ID" value="MDP9900715.1"/>
    <property type="molecule type" value="Genomic_DNA"/>
</dbReference>
<gene>
    <name evidence="1" type="ORF">J2W36_002981</name>
</gene>
<reference evidence="1 2" key="1">
    <citation type="submission" date="2023-07" db="EMBL/GenBank/DDBJ databases">
        <title>Sorghum-associated microbial communities from plants grown in Nebraska, USA.</title>
        <authorList>
            <person name="Schachtman D."/>
        </authorList>
    </citation>
    <scope>NUCLEOTIDE SEQUENCE [LARGE SCALE GENOMIC DNA]</scope>
    <source>
        <strain evidence="1 2">DS1607</strain>
    </source>
</reference>
<dbReference type="PANTHER" id="PTHR35802:SF1">
    <property type="entry name" value="PROTEASE SYNTHASE AND SPORULATION PROTEIN PAI 2"/>
    <property type="match status" value="1"/>
</dbReference>
<organism evidence="1 2">
    <name type="scientific">Variovorax ginsengisoli</name>
    <dbReference type="NCBI Taxonomy" id="363844"/>
    <lineage>
        <taxon>Bacteria</taxon>
        <taxon>Pseudomonadati</taxon>
        <taxon>Pseudomonadota</taxon>
        <taxon>Betaproteobacteria</taxon>
        <taxon>Burkholderiales</taxon>
        <taxon>Comamonadaceae</taxon>
        <taxon>Variovorax</taxon>
    </lineage>
</organism>
<dbReference type="PIRSF" id="PIRSF010372">
    <property type="entry name" value="PaiB"/>
    <property type="match status" value="1"/>
</dbReference>
<protein>
    <submittedName>
        <fullName evidence="1">Transcriptional regulator</fullName>
    </submittedName>
</protein>
<name>A0ABT9S8N7_9BURK</name>
<dbReference type="PANTHER" id="PTHR35802">
    <property type="entry name" value="PROTEASE SYNTHASE AND SPORULATION PROTEIN PAI 2"/>
    <property type="match status" value="1"/>
</dbReference>
<dbReference type="Gene3D" id="2.30.110.10">
    <property type="entry name" value="Electron Transport, Fmn-binding Protein, Chain A"/>
    <property type="match status" value="1"/>
</dbReference>
<evidence type="ECO:0000313" key="1">
    <source>
        <dbReference type="EMBL" id="MDP9900715.1"/>
    </source>
</evidence>
<dbReference type="RefSeq" id="WP_307690525.1">
    <property type="nucleotide sequence ID" value="NZ_JAUSRO010000009.1"/>
</dbReference>
<dbReference type="Proteomes" id="UP001226867">
    <property type="component" value="Unassembled WGS sequence"/>
</dbReference>
<comment type="caution">
    <text evidence="1">The sequence shown here is derived from an EMBL/GenBank/DDBJ whole genome shotgun (WGS) entry which is preliminary data.</text>
</comment>
<dbReference type="InterPro" id="IPR012349">
    <property type="entry name" value="Split_barrel_FMN-bd"/>
</dbReference>